<dbReference type="HOGENOM" id="CLU_560978_0_0_2"/>
<name>A0A0C5C987_9ARCH</name>
<reference evidence="1 2" key="2">
    <citation type="journal article" date="2016" name="ISME J.">
        <title>Physiological and genomic characterization of two novel marine thaumarchaeal strains indicates niche differentiation.</title>
        <authorList>
            <person name="Bayer B."/>
            <person name="Vojvoda J."/>
            <person name="Offre P."/>
            <person name="Alves R.J."/>
            <person name="Elisabeth N.H."/>
            <person name="Garcia J.A."/>
            <person name="Volland J.M."/>
            <person name="Srivastava A."/>
            <person name="Schleper C."/>
            <person name="Herndl G.J."/>
        </authorList>
    </citation>
    <scope>NUCLEOTIDE SEQUENCE [LARGE SCALE GENOMIC DNA]</scope>
    <source>
        <strain evidence="1 2">D3C</strain>
    </source>
</reference>
<dbReference type="KEGG" id="nid:NPIRD3C_0563"/>
<proteinExistence type="predicted"/>
<dbReference type="EMBL" id="CP010868">
    <property type="protein sequence ID" value="AJM91777.1"/>
    <property type="molecule type" value="Genomic_DNA"/>
</dbReference>
<accession>A0A0C5C987</accession>
<dbReference type="Proteomes" id="UP000032027">
    <property type="component" value="Chromosome"/>
</dbReference>
<protein>
    <submittedName>
        <fullName evidence="1">Uncharacterized protein</fullName>
    </submittedName>
</protein>
<dbReference type="AlphaFoldDB" id="A0A0C5C987"/>
<evidence type="ECO:0000313" key="1">
    <source>
        <dbReference type="EMBL" id="AJM91777.1"/>
    </source>
</evidence>
<reference evidence="1 2" key="3">
    <citation type="journal article" date="2019" name="Int. J. Syst. Evol. Microbiol.">
        <title>Nitrosopumilus adriaticus sp. nov. and Nitrosopumilus piranensis sp. nov., two ammonia-oxidizing archaea from the Adriatic Sea and members of the class Nitrososphaeria.</title>
        <authorList>
            <person name="Bayer B."/>
            <person name="Vojvoda J."/>
            <person name="Reinthaler T."/>
            <person name="Reyes C."/>
            <person name="Pinto M."/>
            <person name="Herndl G.J."/>
        </authorList>
    </citation>
    <scope>NUCLEOTIDE SEQUENCE [LARGE SCALE GENOMIC DNA]</scope>
    <source>
        <strain evidence="1 2">D3C</strain>
    </source>
</reference>
<keyword evidence="2" id="KW-1185">Reference proteome</keyword>
<dbReference type="GeneID" id="41599722"/>
<organism evidence="1 2">
    <name type="scientific">Nitrosopumilus piranensis</name>
    <dbReference type="NCBI Taxonomy" id="1582439"/>
    <lineage>
        <taxon>Archaea</taxon>
        <taxon>Nitrososphaerota</taxon>
        <taxon>Nitrososphaeria</taxon>
        <taxon>Nitrosopumilales</taxon>
        <taxon>Nitrosopumilaceae</taxon>
        <taxon>Nitrosopumilus</taxon>
    </lineage>
</organism>
<sequence>MNRIFLFLFLVLCTDLISSTALGDIDSPRKQMANGVSAEDVKCKNELQLMIRSNGDAICAKLSSVEKWINSQRAEIVDSVLRDSENDTGDSLDEVQIDTDISPEKILVQSARDTYVLGATMAFTGESKPNTSLEVELEDSDGNKVYTDILEIDDSGLVHFEIKTDNSFTQGTYFLILKQGNDSEIVPVQIGESTGEIAAVIEKFHFDYDSKASIEIFGPISENISLTVFDSRDDVRSEDTVLLDKTGHAEYLLDLSGYKKGNYYLVLNHASEETIEEFTVGLSIGTAPIEIQVDDNYYKIGETVILIGESSDNTQILIELVDPTGEVIDKIEYYTDNDGKFIYPLELSLGKQSGFWTVKVSNGERISEITFEVKGEEKILTVQLDKEEPYLQGEFVTISGTGIDLESQAIIQIMSAEKSFELFPEVTKDGAFSEVWQIPENLAPGIYTVLVNDGIDDVTTTFQVIYKTES</sequence>
<dbReference type="RefSeq" id="WP_148702741.1">
    <property type="nucleotide sequence ID" value="NZ_CP010868.1"/>
</dbReference>
<evidence type="ECO:0000313" key="2">
    <source>
        <dbReference type="Proteomes" id="UP000032027"/>
    </source>
</evidence>
<reference evidence="2" key="1">
    <citation type="submission" date="2015-02" db="EMBL/GenBank/DDBJ databases">
        <title>Characterization of two novel Thaumarchaeota isolated from the Northern Adriatic Sea.</title>
        <authorList>
            <person name="Bayer B."/>
            <person name="Vojvoda J."/>
            <person name="Offre P."/>
            <person name="Srivastava A."/>
            <person name="Elisabeth N."/>
            <person name="Garcia J.A.L."/>
            <person name="Schleper C."/>
            <person name="Herndl G.J."/>
        </authorList>
    </citation>
    <scope>NUCLEOTIDE SEQUENCE [LARGE SCALE GENOMIC DNA]</scope>
    <source>
        <strain evidence="2">D3C</strain>
    </source>
</reference>
<dbReference type="PATRIC" id="fig|1582439.9.peg.571"/>
<dbReference type="OrthoDB" id="11311at2157"/>
<gene>
    <name evidence="1" type="ORF">NPIRD3C_0563</name>
</gene>
<dbReference type="STRING" id="1582439.NPIRD3C_0563"/>